<keyword evidence="2" id="KW-1185">Reference proteome</keyword>
<proteinExistence type="predicted"/>
<sequence>MSNTFLKIQVNSQPLSYVPPPFPSLYWPFPVGGTQETYLYDAHSIWRFTLTWTIIDVVGVHLVAASYAVAMQWRNWKLIWLVPVIYGFIGGIEALIAGNVTGGLLGGVYTAGFFRMSTWIPFTWGIINALVLILSSFAIQGGM</sequence>
<protein>
    <submittedName>
        <fullName evidence="1">Uncharacterized protein</fullName>
    </submittedName>
</protein>
<dbReference type="Proteomes" id="UP001320706">
    <property type="component" value="Unassembled WGS sequence"/>
</dbReference>
<evidence type="ECO:0000313" key="1">
    <source>
        <dbReference type="EMBL" id="KAK8202205.1"/>
    </source>
</evidence>
<organism evidence="1 2">
    <name type="scientific">Zalaria obscura</name>
    <dbReference type="NCBI Taxonomy" id="2024903"/>
    <lineage>
        <taxon>Eukaryota</taxon>
        <taxon>Fungi</taxon>
        <taxon>Dikarya</taxon>
        <taxon>Ascomycota</taxon>
        <taxon>Pezizomycotina</taxon>
        <taxon>Dothideomycetes</taxon>
        <taxon>Dothideomycetidae</taxon>
        <taxon>Dothideales</taxon>
        <taxon>Zalariaceae</taxon>
        <taxon>Zalaria</taxon>
    </lineage>
</organism>
<reference evidence="1" key="1">
    <citation type="submission" date="2024-02" db="EMBL/GenBank/DDBJ databases">
        <title>Metagenome Assembled Genome of Zalaria obscura JY119.</title>
        <authorList>
            <person name="Vighnesh L."/>
            <person name="Jagadeeshwari U."/>
            <person name="Venkata Ramana C."/>
            <person name="Sasikala C."/>
        </authorList>
    </citation>
    <scope>NUCLEOTIDE SEQUENCE</scope>
    <source>
        <strain evidence="1">JY119</strain>
    </source>
</reference>
<dbReference type="EMBL" id="JAMKPW020000033">
    <property type="protein sequence ID" value="KAK8202205.1"/>
    <property type="molecule type" value="Genomic_DNA"/>
</dbReference>
<accession>A0ACC3SAL9</accession>
<evidence type="ECO:0000313" key="2">
    <source>
        <dbReference type="Proteomes" id="UP001320706"/>
    </source>
</evidence>
<comment type="caution">
    <text evidence="1">The sequence shown here is derived from an EMBL/GenBank/DDBJ whole genome shotgun (WGS) entry which is preliminary data.</text>
</comment>
<name>A0ACC3SAL9_9PEZI</name>
<gene>
    <name evidence="1" type="ORF">M8818_005732</name>
</gene>